<evidence type="ECO:0000313" key="5">
    <source>
        <dbReference type="Proteomes" id="UP000270219"/>
    </source>
</evidence>
<keyword evidence="5" id="KW-1185">Reference proteome</keyword>
<dbReference type="Gene3D" id="3.40.50.720">
    <property type="entry name" value="NAD(P)-binding Rossmann-like Domain"/>
    <property type="match status" value="1"/>
</dbReference>
<evidence type="ECO:0000313" key="4">
    <source>
        <dbReference type="EMBL" id="RLL43799.1"/>
    </source>
</evidence>
<dbReference type="EMBL" id="RCHR01000004">
    <property type="protein sequence ID" value="RLL43799.1"/>
    <property type="molecule type" value="Genomic_DNA"/>
</dbReference>
<sequence length="248" mass="26174">MNHQGKVYVITGAGGGMGSEVASKLLTEGAKVVGIDISLDGMSHISDDNFRKEEANLLDEARVKELFKQVYEEFGKIDGLVNIAGIAQSSMPISDVSLDFWNKVIGINATAVFLTSKEAVSYMKKGGGGSIINVGSVSVARPRPGLQSYIASKGAVEAFSRALAIEGAPDNIRVNVLHPGPAETKMLPQFSSEKQQAGGLSRKDFTQSVPLGNLIQPTDIAEAVHYLLSDGAKMVTGTTLHVDGGRSL</sequence>
<dbReference type="PANTHER" id="PTHR43639:SF1">
    <property type="entry name" value="SHORT-CHAIN DEHYDROGENASE_REDUCTASE FAMILY PROTEIN"/>
    <property type="match status" value="1"/>
</dbReference>
<accession>A0A498DLE4</accession>
<dbReference type="Proteomes" id="UP000270219">
    <property type="component" value="Unassembled WGS sequence"/>
</dbReference>
<dbReference type="InterPro" id="IPR036291">
    <property type="entry name" value="NAD(P)-bd_dom_sf"/>
</dbReference>
<dbReference type="SUPFAM" id="SSF51735">
    <property type="entry name" value="NAD(P)-binding Rossmann-fold domains"/>
    <property type="match status" value="1"/>
</dbReference>
<organism evidence="4 5">
    <name type="scientific">Oceanobacillus piezotolerans</name>
    <dbReference type="NCBI Taxonomy" id="2448030"/>
    <lineage>
        <taxon>Bacteria</taxon>
        <taxon>Bacillati</taxon>
        <taxon>Bacillota</taxon>
        <taxon>Bacilli</taxon>
        <taxon>Bacillales</taxon>
        <taxon>Bacillaceae</taxon>
        <taxon>Oceanobacillus</taxon>
    </lineage>
</organism>
<keyword evidence="3" id="KW-0560">Oxidoreductase</keyword>
<comment type="subunit">
    <text evidence="2">Homotetramer.</text>
</comment>
<evidence type="ECO:0000256" key="2">
    <source>
        <dbReference type="ARBA" id="ARBA00011881"/>
    </source>
</evidence>
<name>A0A498DLE4_9BACI</name>
<evidence type="ECO:0000256" key="1">
    <source>
        <dbReference type="ARBA" id="ARBA00006484"/>
    </source>
</evidence>
<dbReference type="PRINTS" id="PR00081">
    <property type="entry name" value="GDHRDH"/>
</dbReference>
<dbReference type="CDD" id="cd05233">
    <property type="entry name" value="SDR_c"/>
    <property type="match status" value="1"/>
</dbReference>
<dbReference type="GO" id="GO:0008206">
    <property type="term" value="P:bile acid metabolic process"/>
    <property type="evidence" value="ECO:0007669"/>
    <property type="project" value="UniProtKB-ARBA"/>
</dbReference>
<comment type="caution">
    <text evidence="4">The sequence shown here is derived from an EMBL/GenBank/DDBJ whole genome shotgun (WGS) entry which is preliminary data.</text>
</comment>
<dbReference type="PANTHER" id="PTHR43639">
    <property type="entry name" value="OXIDOREDUCTASE, SHORT-CHAIN DEHYDROGENASE/REDUCTASE FAMILY (AFU_ORTHOLOGUE AFUA_5G02870)"/>
    <property type="match status" value="1"/>
</dbReference>
<dbReference type="InterPro" id="IPR002347">
    <property type="entry name" value="SDR_fam"/>
</dbReference>
<evidence type="ECO:0000256" key="3">
    <source>
        <dbReference type="ARBA" id="ARBA00023002"/>
    </source>
</evidence>
<protein>
    <submittedName>
        <fullName evidence="4">SDR family oxidoreductase</fullName>
    </submittedName>
</protein>
<dbReference type="OrthoDB" id="9803333at2"/>
<dbReference type="Pfam" id="PF13561">
    <property type="entry name" value="adh_short_C2"/>
    <property type="match status" value="1"/>
</dbReference>
<dbReference type="AlphaFoldDB" id="A0A498DLE4"/>
<proteinExistence type="inferred from homology"/>
<dbReference type="RefSeq" id="WP_121523604.1">
    <property type="nucleotide sequence ID" value="NZ_RCHR01000004.1"/>
</dbReference>
<reference evidence="4 5" key="1">
    <citation type="submission" date="2018-10" db="EMBL/GenBank/DDBJ databases">
        <title>Oceanobacillus sp. YLB-02 draft genome.</title>
        <authorList>
            <person name="Yu L."/>
        </authorList>
    </citation>
    <scope>NUCLEOTIDE SEQUENCE [LARGE SCALE GENOMIC DNA]</scope>
    <source>
        <strain evidence="4 5">YLB-02</strain>
    </source>
</reference>
<dbReference type="PRINTS" id="PR00080">
    <property type="entry name" value="SDRFAMILY"/>
</dbReference>
<gene>
    <name evidence="4" type="ORF">D8M04_12860</name>
</gene>
<dbReference type="NCBIfam" id="NF005559">
    <property type="entry name" value="PRK07231.1"/>
    <property type="match status" value="1"/>
</dbReference>
<comment type="similarity">
    <text evidence="1">Belongs to the short-chain dehydrogenases/reductases (SDR) family.</text>
</comment>
<dbReference type="FunFam" id="3.40.50.720:FF:000084">
    <property type="entry name" value="Short-chain dehydrogenase reductase"/>
    <property type="match status" value="1"/>
</dbReference>
<dbReference type="GO" id="GO:0016491">
    <property type="term" value="F:oxidoreductase activity"/>
    <property type="evidence" value="ECO:0007669"/>
    <property type="project" value="UniProtKB-KW"/>
</dbReference>